<accession>A0A9Q3D4W4</accession>
<dbReference type="AlphaFoldDB" id="A0A9Q3D4W4"/>
<dbReference type="EMBL" id="AVOT02013297">
    <property type="protein sequence ID" value="MBW0495795.1"/>
    <property type="molecule type" value="Genomic_DNA"/>
</dbReference>
<sequence>MPCVYEVAESLEAQELALSFVGKDQVISTILTSDLLPPLLTIDNFRGNNSPSRSFSKHQSVKISSFLSAQATNSFGAATSGVANQLSSLAKHLWRIQVIADANGHTQISSRCAQANNQLSQCQASWQGISSRYIASPWLAKSSHHAPIVQGRLKQCGDFLSWLKNQPELRHFPEYYEPLASCKTIYGRCQSGCNQIWNWGAPPRPSPGSHQRYNKRHLPSNSCPGQESACPVSMGSMNIECIDTKSEITSCGGCVSKNEGENCLSISGADQVGCKEGKCVVLSVYHGYNLSREGRPIRAQ</sequence>
<feature type="domain" description="Protein CPL1-like" evidence="1">
    <location>
        <begin position="239"/>
        <end position="294"/>
    </location>
</feature>
<dbReference type="Proteomes" id="UP000765509">
    <property type="component" value="Unassembled WGS sequence"/>
</dbReference>
<dbReference type="OrthoDB" id="439917at2759"/>
<dbReference type="InterPro" id="IPR048661">
    <property type="entry name" value="CPL1-like"/>
</dbReference>
<reference evidence="2" key="1">
    <citation type="submission" date="2021-03" db="EMBL/GenBank/DDBJ databases">
        <title>Draft genome sequence of rust myrtle Austropuccinia psidii MF-1, a brazilian biotype.</title>
        <authorList>
            <person name="Quecine M.C."/>
            <person name="Pachon D.M.R."/>
            <person name="Bonatelli M.L."/>
            <person name="Correr F.H."/>
            <person name="Franceschini L.M."/>
            <person name="Leite T.F."/>
            <person name="Margarido G.R.A."/>
            <person name="Almeida C.A."/>
            <person name="Ferrarezi J.A."/>
            <person name="Labate C.A."/>
        </authorList>
    </citation>
    <scope>NUCLEOTIDE SEQUENCE</scope>
    <source>
        <strain evidence="2">MF-1</strain>
    </source>
</reference>
<dbReference type="Pfam" id="PF21671">
    <property type="entry name" value="CPL1-like"/>
    <property type="match status" value="1"/>
</dbReference>
<keyword evidence="3" id="KW-1185">Reference proteome</keyword>
<comment type="caution">
    <text evidence="2">The sequence shown here is derived from an EMBL/GenBank/DDBJ whole genome shotgun (WGS) entry which is preliminary data.</text>
</comment>
<name>A0A9Q3D4W4_9BASI</name>
<evidence type="ECO:0000313" key="2">
    <source>
        <dbReference type="EMBL" id="MBW0495795.1"/>
    </source>
</evidence>
<evidence type="ECO:0000259" key="1">
    <source>
        <dbReference type="Pfam" id="PF21671"/>
    </source>
</evidence>
<dbReference type="InterPro" id="IPR038955">
    <property type="entry name" value="PriA/CPL1_fungi"/>
</dbReference>
<dbReference type="PANTHER" id="PTHR35192:SF2">
    <property type="entry name" value="APPLE DOMAIN-CONTAINING PROTEIN"/>
    <property type="match status" value="1"/>
</dbReference>
<organism evidence="2 3">
    <name type="scientific">Austropuccinia psidii MF-1</name>
    <dbReference type="NCBI Taxonomy" id="1389203"/>
    <lineage>
        <taxon>Eukaryota</taxon>
        <taxon>Fungi</taxon>
        <taxon>Dikarya</taxon>
        <taxon>Basidiomycota</taxon>
        <taxon>Pucciniomycotina</taxon>
        <taxon>Pucciniomycetes</taxon>
        <taxon>Pucciniales</taxon>
        <taxon>Sphaerophragmiaceae</taxon>
        <taxon>Austropuccinia</taxon>
    </lineage>
</organism>
<dbReference type="PANTHER" id="PTHR35192">
    <property type="entry name" value="PROTEIN, PUTATIVE-RELATED"/>
    <property type="match status" value="1"/>
</dbReference>
<protein>
    <recommendedName>
        <fullName evidence="1">Protein CPL1-like domain-containing protein</fullName>
    </recommendedName>
</protein>
<evidence type="ECO:0000313" key="3">
    <source>
        <dbReference type="Proteomes" id="UP000765509"/>
    </source>
</evidence>
<gene>
    <name evidence="2" type="ORF">O181_035510</name>
</gene>
<proteinExistence type="predicted"/>